<sequence>MTISLPRLFAALAASLCAGAALAAPAASVATAQAKLTAMTPASKIECHAAGGNGAQCSADGYTVMYLDNCGEGAAFGSIAADGGVDLNDRVDGQGKVVAHVMDRQFVCIPAMVRKGEEQRHYVIAVPTASVPACRGNDLCKDADLPVDWKQAKRGQACERTKAGDYQGDCAAGWVDVGQIDQYETLAPAKPAR</sequence>
<dbReference type="RefSeq" id="WP_054429995.1">
    <property type="nucleotide sequence ID" value="NZ_CADIJR010000007.1"/>
</dbReference>
<dbReference type="Proteomes" id="UP000507979">
    <property type="component" value="Unassembled WGS sequence"/>
</dbReference>
<proteinExistence type="predicted"/>
<gene>
    <name evidence="2" type="ORF">LMG26845_01250</name>
</gene>
<keyword evidence="1" id="KW-0732">Signal</keyword>
<evidence type="ECO:0000256" key="1">
    <source>
        <dbReference type="SAM" id="SignalP"/>
    </source>
</evidence>
<accession>A0A6J4ZKJ8</accession>
<evidence type="ECO:0000313" key="2">
    <source>
        <dbReference type="EMBL" id="CAB3633582.1"/>
    </source>
</evidence>
<keyword evidence="3" id="KW-1185">Reference proteome</keyword>
<feature type="chain" id="PRO_5026971633" evidence="1">
    <location>
        <begin position="24"/>
        <end position="193"/>
    </location>
</feature>
<name>A0A6J4ZKJ8_9BURK</name>
<reference evidence="2 3" key="1">
    <citation type="submission" date="2020-04" db="EMBL/GenBank/DDBJ databases">
        <authorList>
            <person name="De Canck E."/>
        </authorList>
    </citation>
    <scope>NUCLEOTIDE SEQUENCE [LARGE SCALE GENOMIC DNA]</scope>
    <source>
        <strain evidence="2 3">LMG 26845</strain>
    </source>
</reference>
<organism evidence="2 3">
    <name type="scientific">Achromobacter insuavis</name>
    <dbReference type="NCBI Taxonomy" id="1287735"/>
    <lineage>
        <taxon>Bacteria</taxon>
        <taxon>Pseudomonadati</taxon>
        <taxon>Pseudomonadota</taxon>
        <taxon>Betaproteobacteria</taxon>
        <taxon>Burkholderiales</taxon>
        <taxon>Alcaligenaceae</taxon>
        <taxon>Achromobacter</taxon>
    </lineage>
</organism>
<protein>
    <submittedName>
        <fullName evidence="2">Uncharacterized protein</fullName>
    </submittedName>
</protein>
<dbReference type="EMBL" id="CADIJR010000007">
    <property type="protein sequence ID" value="CAB3633582.1"/>
    <property type="molecule type" value="Genomic_DNA"/>
</dbReference>
<dbReference type="GeneID" id="92897096"/>
<dbReference type="AlphaFoldDB" id="A0A6J4ZKJ8"/>
<evidence type="ECO:0000313" key="3">
    <source>
        <dbReference type="Proteomes" id="UP000507979"/>
    </source>
</evidence>
<feature type="signal peptide" evidence="1">
    <location>
        <begin position="1"/>
        <end position="23"/>
    </location>
</feature>